<evidence type="ECO:0000313" key="4">
    <source>
        <dbReference type="EMBL" id="APC14215.1"/>
    </source>
</evidence>
<reference evidence="4" key="2">
    <citation type="journal article" date="2018" name="Genomics">
        <title>Complete genome sequence of Pseudomonas frederiksbergensis ERDD5:01 revealed genetic bases for survivability at high altitude ecosystem and bioprospection potential.</title>
        <authorList>
            <person name="Kumar R."/>
            <person name="Acharya V."/>
            <person name="Mukhia S."/>
            <person name="Singh D."/>
            <person name="Kumar S."/>
        </authorList>
    </citation>
    <scope>NUCLEOTIDE SEQUENCE</scope>
    <source>
        <strain evidence="4">ERDD5:01</strain>
    </source>
</reference>
<dbReference type="InterPro" id="IPR050810">
    <property type="entry name" value="Bact_Secretion_Sys_Channel"/>
</dbReference>
<reference evidence="7" key="1">
    <citation type="submission" date="2016-10" db="EMBL/GenBank/DDBJ databases">
        <title>Pseudomonas frederiksbergensis ERGS4:02 complete genome.</title>
        <authorList>
            <person name="Kumar R."/>
            <person name="Acharya V."/>
            <person name="Singh D."/>
        </authorList>
    </citation>
    <scope>NUCLEOTIDE SEQUENCE [LARGE SCALE GENOMIC DNA]</scope>
    <source>
        <strain evidence="7">ERGS4:02</strain>
    </source>
</reference>
<dbReference type="PANTHER" id="PTHR30332:SF17">
    <property type="entry name" value="TYPE IV PILIATION SYSTEM PROTEIN DR_0774-RELATED"/>
    <property type="match status" value="1"/>
</dbReference>
<keyword evidence="2" id="KW-0732">Signal</keyword>
<dbReference type="Pfam" id="PF00263">
    <property type="entry name" value="Secretin"/>
    <property type="match status" value="1"/>
</dbReference>
<evidence type="ECO:0000256" key="1">
    <source>
        <dbReference type="RuleBase" id="RU004003"/>
    </source>
</evidence>
<evidence type="ECO:0000256" key="2">
    <source>
        <dbReference type="SAM" id="SignalP"/>
    </source>
</evidence>
<dbReference type="PANTHER" id="PTHR30332">
    <property type="entry name" value="PROBABLE GENERAL SECRETION PATHWAY PROTEIN D"/>
    <property type="match status" value="1"/>
</dbReference>
<accession>A0A1J0EDZ6</accession>
<dbReference type="GO" id="GO:0015627">
    <property type="term" value="C:type II protein secretion system complex"/>
    <property type="evidence" value="ECO:0007669"/>
    <property type="project" value="TreeGrafter"/>
</dbReference>
<dbReference type="AlphaFoldDB" id="A0A1J0EDZ6"/>
<gene>
    <name evidence="4" type="ORF">BLL42_00070</name>
    <name evidence="5" type="ORF">BLL42_26715</name>
    <name evidence="6" type="ORF">BLL42_26775</name>
</gene>
<evidence type="ECO:0000313" key="7">
    <source>
        <dbReference type="Proteomes" id="UP000182567"/>
    </source>
</evidence>
<dbReference type="Proteomes" id="UP000182567">
    <property type="component" value="Chromosome"/>
</dbReference>
<evidence type="ECO:0000313" key="5">
    <source>
        <dbReference type="EMBL" id="APC19114.1"/>
    </source>
</evidence>
<sequence length="406" mass="43858">MIRFLLLCLLSFSAIAADKQAPYQFDLTGLPIGQVAQIFYADAFRKPYILSPEVLEDGRPVSLRVQGSAVQVRADFVRLLDAFGYAVTQRNGVDHVMPKKEPAPPPGEYFLYRPLYRDVAYLSETLAPLFQGKFGVDRGISVPGQTPMTGSAPRGSAASLLNRDADQLVFVGTKAEIANLRSLLPQVDIEMGEVMLRSAVYEVQTGDRDGSAFSLAASLLKGKVSINLAGNPLDNSVSISTGDFNAVLSALSSDSRFKVVSQPSLRVRSGKEATINVGAEVPVLGALSYPQGAGQAVQSVEYRNSGVIFTITPQVRQAVVDLTIDQQLSNFVQTTTGVNGSPTLTKRQLTTNVQMRNAEVVILGGLTEEKTSETQTGLSFLPSIFRSKVTESSKSEILLVIQMMRM</sequence>
<evidence type="ECO:0000313" key="6">
    <source>
        <dbReference type="EMBL" id="APC19126.1"/>
    </source>
</evidence>
<dbReference type="EMBL" id="CP017886">
    <property type="protein sequence ID" value="APC19126.1"/>
    <property type="molecule type" value="Genomic_DNA"/>
</dbReference>
<dbReference type="GO" id="GO:0009306">
    <property type="term" value="P:protein secretion"/>
    <property type="evidence" value="ECO:0007669"/>
    <property type="project" value="InterPro"/>
</dbReference>
<dbReference type="GeneID" id="46911899"/>
<dbReference type="RefSeq" id="WP_071550142.1">
    <property type="nucleotide sequence ID" value="NZ_CP017886.1"/>
</dbReference>
<dbReference type="InterPro" id="IPR004846">
    <property type="entry name" value="T2SS/T3SS_dom"/>
</dbReference>
<feature type="chain" id="PRO_5014543248" description="Type II/III secretion system secretin-like domain-containing protein" evidence="2">
    <location>
        <begin position="17"/>
        <end position="406"/>
    </location>
</feature>
<organism evidence="4 7">
    <name type="scientific">Pseudomonas frederiksbergensis</name>
    <dbReference type="NCBI Taxonomy" id="104087"/>
    <lineage>
        <taxon>Bacteria</taxon>
        <taxon>Pseudomonadati</taxon>
        <taxon>Pseudomonadota</taxon>
        <taxon>Gammaproteobacteria</taxon>
        <taxon>Pseudomonadales</taxon>
        <taxon>Pseudomonadaceae</taxon>
        <taxon>Pseudomonas</taxon>
    </lineage>
</organism>
<dbReference type="EMBL" id="CP017886">
    <property type="protein sequence ID" value="APC19114.1"/>
    <property type="molecule type" value="Genomic_DNA"/>
</dbReference>
<comment type="similarity">
    <text evidence="1">Belongs to the bacterial secretin family.</text>
</comment>
<evidence type="ECO:0000259" key="3">
    <source>
        <dbReference type="Pfam" id="PF00263"/>
    </source>
</evidence>
<feature type="domain" description="Type II/III secretion system secretin-like" evidence="3">
    <location>
        <begin position="250"/>
        <end position="402"/>
    </location>
</feature>
<feature type="signal peptide" evidence="2">
    <location>
        <begin position="1"/>
        <end position="16"/>
    </location>
</feature>
<dbReference type="OrthoDB" id="8981785at2"/>
<protein>
    <recommendedName>
        <fullName evidence="3">Type II/III secretion system secretin-like domain-containing protein</fullName>
    </recommendedName>
</protein>
<name>A0A1J0EDZ6_9PSED</name>
<proteinExistence type="inferred from homology"/>
<dbReference type="EMBL" id="CP017886">
    <property type="protein sequence ID" value="APC14215.1"/>
    <property type="molecule type" value="Genomic_DNA"/>
</dbReference>